<organism evidence="1 2">
    <name type="scientific">Rhizobium rosettiformans W3</name>
    <dbReference type="NCBI Taxonomy" id="538378"/>
    <lineage>
        <taxon>Bacteria</taxon>
        <taxon>Pseudomonadati</taxon>
        <taxon>Pseudomonadota</taxon>
        <taxon>Alphaproteobacteria</taxon>
        <taxon>Hyphomicrobiales</taxon>
        <taxon>Rhizobiaceae</taxon>
        <taxon>Rhizobium/Agrobacterium group</taxon>
        <taxon>Rhizobium</taxon>
    </lineage>
</organism>
<dbReference type="AlphaFoldDB" id="A0A4S8PY89"/>
<name>A0A4S8PY89_9HYPH</name>
<gene>
    <name evidence="1" type="ORF">FAA86_08760</name>
</gene>
<protein>
    <submittedName>
        <fullName evidence="1">Uncharacterized protein</fullName>
    </submittedName>
</protein>
<proteinExistence type="predicted"/>
<dbReference type="Proteomes" id="UP000307378">
    <property type="component" value="Unassembled WGS sequence"/>
</dbReference>
<evidence type="ECO:0000313" key="2">
    <source>
        <dbReference type="Proteomes" id="UP000307378"/>
    </source>
</evidence>
<dbReference type="EMBL" id="STGU01000004">
    <property type="protein sequence ID" value="THV36590.1"/>
    <property type="molecule type" value="Genomic_DNA"/>
</dbReference>
<evidence type="ECO:0000313" key="1">
    <source>
        <dbReference type="EMBL" id="THV36590.1"/>
    </source>
</evidence>
<accession>A0A4S8PY89</accession>
<comment type="caution">
    <text evidence="1">The sequence shown here is derived from an EMBL/GenBank/DDBJ whole genome shotgun (WGS) entry which is preliminary data.</text>
</comment>
<reference evidence="1 2" key="1">
    <citation type="submission" date="2019-04" db="EMBL/GenBank/DDBJ databases">
        <title>genome sequence of strain W3.</title>
        <authorList>
            <person name="Gao J."/>
            <person name="Sun J."/>
        </authorList>
    </citation>
    <scope>NUCLEOTIDE SEQUENCE [LARGE SCALE GENOMIC DNA]</scope>
    <source>
        <strain evidence="1 2">W3</strain>
    </source>
</reference>
<dbReference type="RefSeq" id="WP_113458139.1">
    <property type="nucleotide sequence ID" value="NZ_STGU01000004.1"/>
</dbReference>
<sequence length="65" mass="7644">MRFAIDTVDDSGNDRLYIGTPLHVSEDKLHLKLRDGEVKLDIRKIIDWFQIDLSESGERVELFQR</sequence>